<reference evidence="1" key="2">
    <citation type="submission" date="2022-01" db="EMBL/GenBank/DDBJ databases">
        <authorList>
            <person name="Yamashiro T."/>
            <person name="Shiraishi A."/>
            <person name="Satake H."/>
            <person name="Nakayama K."/>
        </authorList>
    </citation>
    <scope>NUCLEOTIDE SEQUENCE</scope>
</reference>
<proteinExistence type="predicted"/>
<evidence type="ECO:0000313" key="2">
    <source>
        <dbReference type="Proteomes" id="UP001151760"/>
    </source>
</evidence>
<protein>
    <submittedName>
        <fullName evidence="1">Uncharacterized protein</fullName>
    </submittedName>
</protein>
<name>A0ABQ5B1K0_9ASTR</name>
<sequence length="171" mass="18937">MLAVPPPSVYEVVGPSTIAAEGPSFPLPAPGLPVPPAMIEDLGTRLGNLEYGHRQLMQRVNQVSDAEVAAGITIGELGPMIYAVEGQGQQTAVQREEMIAELTQQVQCDNRDLSRLKWFTYMHDVILEVNDYLILCAYEFSVKFSICSHVVIMEMKDVLHALLCQFLVFKS</sequence>
<comment type="caution">
    <text evidence="1">The sequence shown here is derived from an EMBL/GenBank/DDBJ whole genome shotgun (WGS) entry which is preliminary data.</text>
</comment>
<gene>
    <name evidence="1" type="ORF">Tco_0842825</name>
</gene>
<evidence type="ECO:0000313" key="1">
    <source>
        <dbReference type="EMBL" id="GJT08363.1"/>
    </source>
</evidence>
<reference evidence="1" key="1">
    <citation type="journal article" date="2022" name="Int. J. Mol. Sci.">
        <title>Draft Genome of Tanacetum Coccineum: Genomic Comparison of Closely Related Tanacetum-Family Plants.</title>
        <authorList>
            <person name="Yamashiro T."/>
            <person name="Shiraishi A."/>
            <person name="Nakayama K."/>
            <person name="Satake H."/>
        </authorList>
    </citation>
    <scope>NUCLEOTIDE SEQUENCE</scope>
</reference>
<dbReference type="EMBL" id="BQNB010012824">
    <property type="protein sequence ID" value="GJT08363.1"/>
    <property type="molecule type" value="Genomic_DNA"/>
</dbReference>
<dbReference type="Proteomes" id="UP001151760">
    <property type="component" value="Unassembled WGS sequence"/>
</dbReference>
<organism evidence="1 2">
    <name type="scientific">Tanacetum coccineum</name>
    <dbReference type="NCBI Taxonomy" id="301880"/>
    <lineage>
        <taxon>Eukaryota</taxon>
        <taxon>Viridiplantae</taxon>
        <taxon>Streptophyta</taxon>
        <taxon>Embryophyta</taxon>
        <taxon>Tracheophyta</taxon>
        <taxon>Spermatophyta</taxon>
        <taxon>Magnoliopsida</taxon>
        <taxon>eudicotyledons</taxon>
        <taxon>Gunneridae</taxon>
        <taxon>Pentapetalae</taxon>
        <taxon>asterids</taxon>
        <taxon>campanulids</taxon>
        <taxon>Asterales</taxon>
        <taxon>Asteraceae</taxon>
        <taxon>Asteroideae</taxon>
        <taxon>Anthemideae</taxon>
        <taxon>Anthemidinae</taxon>
        <taxon>Tanacetum</taxon>
    </lineage>
</organism>
<accession>A0ABQ5B1K0</accession>
<keyword evidence="2" id="KW-1185">Reference proteome</keyword>